<protein>
    <recommendedName>
        <fullName evidence="2">Fibronectin type-III domain-containing protein</fullName>
    </recommendedName>
</protein>
<evidence type="ECO:0000259" key="2">
    <source>
        <dbReference type="Pfam" id="PF01108"/>
    </source>
</evidence>
<feature type="domain" description="Fibronectin type-III" evidence="2">
    <location>
        <begin position="14"/>
        <end position="127"/>
    </location>
</feature>
<dbReference type="InterPro" id="IPR036116">
    <property type="entry name" value="FN3_sf"/>
</dbReference>
<dbReference type="InterPro" id="IPR050650">
    <property type="entry name" value="Type-II_Cytokine-TF_Rcpt"/>
</dbReference>
<keyword evidence="4" id="KW-1185">Reference proteome</keyword>
<dbReference type="Gene3D" id="2.60.40.10">
    <property type="entry name" value="Immunoglobulins"/>
    <property type="match status" value="1"/>
</dbReference>
<dbReference type="InterPro" id="IPR013783">
    <property type="entry name" value="Ig-like_fold"/>
</dbReference>
<dbReference type="InParanoid" id="H2Z2C9"/>
<accession>H2Z2C9</accession>
<sequence length="137" mass="15666">MFRTPRLSLTMEMMVLAVGVLSYVASATVPNVQVPAPRNLRVSSYNLEHVLQWDSPNTSTSWDGANTMTYSVKQLVFNEDALEDRWEELPHCAHVRVNQCQVTNTTYAVYDTHHFKVFAEIGNRTSFSVESFKFVPY</sequence>
<reference evidence="4" key="1">
    <citation type="submission" date="2003-08" db="EMBL/GenBank/DDBJ databases">
        <authorList>
            <person name="Birren B."/>
            <person name="Nusbaum C."/>
            <person name="Abebe A."/>
            <person name="Abouelleil A."/>
            <person name="Adekoya E."/>
            <person name="Ait-zahra M."/>
            <person name="Allen N."/>
            <person name="Allen T."/>
            <person name="An P."/>
            <person name="Anderson M."/>
            <person name="Anderson S."/>
            <person name="Arachchi H."/>
            <person name="Armbruster J."/>
            <person name="Bachantsang P."/>
            <person name="Baldwin J."/>
            <person name="Barry A."/>
            <person name="Bayul T."/>
            <person name="Blitshsteyn B."/>
            <person name="Bloom T."/>
            <person name="Blye J."/>
            <person name="Boguslavskiy L."/>
            <person name="Borowsky M."/>
            <person name="Boukhgalter B."/>
            <person name="Brunache A."/>
            <person name="Butler J."/>
            <person name="Calixte N."/>
            <person name="Calvo S."/>
            <person name="Camarata J."/>
            <person name="Campo K."/>
            <person name="Chang J."/>
            <person name="Cheshatsang Y."/>
            <person name="Citroen M."/>
            <person name="Collymore A."/>
            <person name="Considine T."/>
            <person name="Cook A."/>
            <person name="Cooke P."/>
            <person name="Corum B."/>
            <person name="Cuomo C."/>
            <person name="David R."/>
            <person name="Dawoe T."/>
            <person name="Degray S."/>
            <person name="Dodge S."/>
            <person name="Dooley K."/>
            <person name="Dorje P."/>
            <person name="Dorjee K."/>
            <person name="Dorris L."/>
            <person name="Duffey N."/>
            <person name="Dupes A."/>
            <person name="Elkins T."/>
            <person name="Engels R."/>
            <person name="Erickson J."/>
            <person name="Farina A."/>
            <person name="Faro S."/>
            <person name="Ferreira P."/>
            <person name="Fischer H."/>
            <person name="Fitzgerald M."/>
            <person name="Foley K."/>
            <person name="Gage D."/>
            <person name="Galagan J."/>
            <person name="Gearin G."/>
            <person name="Gnerre S."/>
            <person name="Gnirke A."/>
            <person name="Goyette A."/>
            <person name="Graham J."/>
            <person name="Grandbois E."/>
            <person name="Gyaltsen K."/>
            <person name="Hafez N."/>
            <person name="Hagopian D."/>
            <person name="Hagos B."/>
            <person name="Hall J."/>
            <person name="Hatcher B."/>
            <person name="Heller A."/>
            <person name="Higgins H."/>
            <person name="Honan T."/>
            <person name="Horn A."/>
            <person name="Houde N."/>
            <person name="Hughes L."/>
            <person name="Hulme W."/>
            <person name="Husby E."/>
            <person name="Iliev I."/>
            <person name="Jaffe D."/>
            <person name="Jones C."/>
            <person name="Kamal M."/>
            <person name="Kamat A."/>
            <person name="Kamvysselis M."/>
            <person name="Karlsson E."/>
            <person name="Kells C."/>
            <person name="Kieu A."/>
            <person name="Kisner P."/>
            <person name="Kodira C."/>
            <person name="Kulbokas E."/>
            <person name="Labutti K."/>
            <person name="Lama D."/>
            <person name="Landers T."/>
            <person name="Leger J."/>
            <person name="Levine S."/>
            <person name="Lewis D."/>
            <person name="Lewis T."/>
            <person name="Lindblad-toh K."/>
            <person name="Liu X."/>
            <person name="Lokyitsang T."/>
            <person name="Lokyitsang Y."/>
            <person name="Lucien O."/>
            <person name="Lui A."/>
            <person name="Ma L.J."/>
            <person name="Mabbitt R."/>
            <person name="Macdonald J."/>
            <person name="Maclean C."/>
            <person name="Major J."/>
            <person name="Manning J."/>
            <person name="Marabella R."/>
            <person name="Maru K."/>
            <person name="Matthews C."/>
            <person name="Mauceli E."/>
            <person name="Mccarthy M."/>
            <person name="Mcdonough S."/>
            <person name="Mcghee T."/>
            <person name="Meldrim J."/>
            <person name="Meneus L."/>
            <person name="Mesirov J."/>
            <person name="Mihalev A."/>
            <person name="Mihova T."/>
            <person name="Mikkelsen T."/>
            <person name="Mlenga V."/>
            <person name="Moru K."/>
            <person name="Mozes J."/>
            <person name="Mulrain L."/>
            <person name="Munson G."/>
            <person name="Naylor J."/>
            <person name="Newes C."/>
            <person name="Nguyen C."/>
            <person name="Nguyen N."/>
            <person name="Nguyen T."/>
            <person name="Nicol R."/>
            <person name="Nielsen C."/>
            <person name="Nizzari M."/>
            <person name="Norbu C."/>
            <person name="Norbu N."/>
            <person name="O'donnell P."/>
            <person name="Okoawo O."/>
            <person name="O'leary S."/>
            <person name="Omotosho B."/>
            <person name="O'neill K."/>
            <person name="Osman S."/>
            <person name="Parker S."/>
            <person name="Perrin D."/>
            <person name="Phunkhang P."/>
            <person name="Piqani B."/>
            <person name="Purcell S."/>
            <person name="Rachupka T."/>
            <person name="Ramasamy U."/>
            <person name="Rameau R."/>
            <person name="Ray V."/>
            <person name="Raymond C."/>
            <person name="Retta R."/>
            <person name="Richardson S."/>
            <person name="Rise C."/>
            <person name="Rodriguez J."/>
            <person name="Rogers J."/>
            <person name="Rogov P."/>
            <person name="Rutman M."/>
            <person name="Schupbach R."/>
            <person name="Seaman C."/>
            <person name="Settipalli S."/>
            <person name="Sharpe T."/>
            <person name="Sheridan J."/>
            <person name="Sherpa N."/>
            <person name="Shi J."/>
            <person name="Smirnov S."/>
            <person name="Smith C."/>
            <person name="Sougnez C."/>
            <person name="Spencer B."/>
            <person name="Stalker J."/>
            <person name="Stange-thomann N."/>
            <person name="Stavropoulos S."/>
            <person name="Stetson K."/>
            <person name="Stone C."/>
            <person name="Stone S."/>
            <person name="Stubbs M."/>
            <person name="Talamas J."/>
            <person name="Tchuinga P."/>
            <person name="Tenzing P."/>
            <person name="Tesfaye S."/>
            <person name="Theodore J."/>
            <person name="Thoulutsang Y."/>
            <person name="Topham K."/>
            <person name="Towey S."/>
            <person name="Tsamla T."/>
            <person name="Tsomo N."/>
            <person name="Vallee D."/>
            <person name="Vassiliev H."/>
            <person name="Venkataraman V."/>
            <person name="Vinson J."/>
            <person name="Vo A."/>
            <person name="Wade C."/>
            <person name="Wang S."/>
            <person name="Wangchuk T."/>
            <person name="Wangdi T."/>
            <person name="Whittaker C."/>
            <person name="Wilkinson J."/>
            <person name="Wu Y."/>
            <person name="Wyman D."/>
            <person name="Yadav S."/>
            <person name="Yang S."/>
            <person name="Yang X."/>
            <person name="Yeager S."/>
            <person name="Yee E."/>
            <person name="Young G."/>
            <person name="Zainoun J."/>
            <person name="Zembeck L."/>
            <person name="Zimmer A."/>
            <person name="Zody M."/>
            <person name="Lander E."/>
        </authorList>
    </citation>
    <scope>NUCLEOTIDE SEQUENCE [LARGE SCALE GENOMIC DNA]</scope>
</reference>
<dbReference type="Ensembl" id="ENSCSAVT00000011878.1">
    <property type="protein sequence ID" value="ENSCSAVP00000011741.1"/>
    <property type="gene ID" value="ENSCSAVG00000006884.1"/>
</dbReference>
<proteinExistence type="predicted"/>
<dbReference type="AlphaFoldDB" id="H2Z2C9"/>
<dbReference type="GO" id="GO:0005886">
    <property type="term" value="C:plasma membrane"/>
    <property type="evidence" value="ECO:0007669"/>
    <property type="project" value="TreeGrafter"/>
</dbReference>
<dbReference type="PANTHER" id="PTHR20859">
    <property type="entry name" value="INTERFERON/INTERLEUKIN RECEPTOR"/>
    <property type="match status" value="1"/>
</dbReference>
<dbReference type="InterPro" id="IPR003961">
    <property type="entry name" value="FN3_dom"/>
</dbReference>
<evidence type="ECO:0000313" key="4">
    <source>
        <dbReference type="Proteomes" id="UP000007875"/>
    </source>
</evidence>
<dbReference type="Pfam" id="PF01108">
    <property type="entry name" value="Tissue_fac"/>
    <property type="match status" value="1"/>
</dbReference>
<dbReference type="HOGENOM" id="CLU_1869706_0_0_1"/>
<feature type="chain" id="PRO_5003578958" description="Fibronectin type-III domain-containing protein" evidence="1">
    <location>
        <begin position="28"/>
        <end position="137"/>
    </location>
</feature>
<reference evidence="3" key="3">
    <citation type="submission" date="2025-09" db="UniProtKB">
        <authorList>
            <consortium name="Ensembl"/>
        </authorList>
    </citation>
    <scope>IDENTIFICATION</scope>
</reference>
<keyword evidence="1" id="KW-0732">Signal</keyword>
<dbReference type="GO" id="GO:0004896">
    <property type="term" value="F:cytokine receptor activity"/>
    <property type="evidence" value="ECO:0007669"/>
    <property type="project" value="TreeGrafter"/>
</dbReference>
<name>H2Z2C9_CIOSA</name>
<reference evidence="3" key="2">
    <citation type="submission" date="2025-08" db="UniProtKB">
        <authorList>
            <consortium name="Ensembl"/>
        </authorList>
    </citation>
    <scope>IDENTIFICATION</scope>
</reference>
<feature type="signal peptide" evidence="1">
    <location>
        <begin position="1"/>
        <end position="27"/>
    </location>
</feature>
<dbReference type="Proteomes" id="UP000007875">
    <property type="component" value="Unassembled WGS sequence"/>
</dbReference>
<organism evidence="3 4">
    <name type="scientific">Ciona savignyi</name>
    <name type="common">Pacific transparent sea squirt</name>
    <dbReference type="NCBI Taxonomy" id="51511"/>
    <lineage>
        <taxon>Eukaryota</taxon>
        <taxon>Metazoa</taxon>
        <taxon>Chordata</taxon>
        <taxon>Tunicata</taxon>
        <taxon>Ascidiacea</taxon>
        <taxon>Phlebobranchia</taxon>
        <taxon>Cionidae</taxon>
        <taxon>Ciona</taxon>
    </lineage>
</organism>
<evidence type="ECO:0000256" key="1">
    <source>
        <dbReference type="SAM" id="SignalP"/>
    </source>
</evidence>
<dbReference type="SUPFAM" id="SSF49265">
    <property type="entry name" value="Fibronectin type III"/>
    <property type="match status" value="1"/>
</dbReference>
<evidence type="ECO:0000313" key="3">
    <source>
        <dbReference type="Ensembl" id="ENSCSAVP00000011741.1"/>
    </source>
</evidence>
<dbReference type="PANTHER" id="PTHR20859:SF91">
    <property type="match status" value="1"/>
</dbReference>